<sequence>MLLRVLLHPLQGLCQRARAGQIRDVAGAAAKRVSGKRYSHTGTAKSISRWRRPNGEEPMQKWMCAIGAMVLAASVHAGETTDQARAQATAAATVVKAAPQPQLGRHPRIAAELLAMVKIDQEVRARLTSSNYSETVAAEVMALDARHEPRIIAILAEIGWPGVDGVGPEANQAMWLLVQHASPELIKRSLPAMKAAAQKGELPWSTVALSIDRDLLNDGKKQLYGSQLIKNAAGKLELRPVEDESRLDERRASVGLEPIAAYLRRFEAP</sequence>
<dbReference type="Proteomes" id="UP000819052">
    <property type="component" value="Unassembled WGS sequence"/>
</dbReference>
<organism evidence="1 2">
    <name type="scientific">Massilia aquatica</name>
    <dbReference type="NCBI Taxonomy" id="2609000"/>
    <lineage>
        <taxon>Bacteria</taxon>
        <taxon>Pseudomonadati</taxon>
        <taxon>Pseudomonadota</taxon>
        <taxon>Betaproteobacteria</taxon>
        <taxon>Burkholderiales</taxon>
        <taxon>Oxalobacteraceae</taxon>
        <taxon>Telluria group</taxon>
        <taxon>Massilia</taxon>
    </lineage>
</organism>
<accession>A0ABX0M2E2</accession>
<dbReference type="RefSeq" id="WP_167077122.1">
    <property type="nucleotide sequence ID" value="NZ_VVIW01000007.1"/>
</dbReference>
<gene>
    <name evidence="1" type="ORF">F1609_14435</name>
</gene>
<comment type="caution">
    <text evidence="1">The sequence shown here is derived from an EMBL/GenBank/DDBJ whole genome shotgun (WGS) entry which is preliminary data.</text>
</comment>
<evidence type="ECO:0000313" key="1">
    <source>
        <dbReference type="EMBL" id="NHZ41345.1"/>
    </source>
</evidence>
<dbReference type="EMBL" id="VVIW01000007">
    <property type="protein sequence ID" value="NHZ41345.1"/>
    <property type="molecule type" value="Genomic_DNA"/>
</dbReference>
<evidence type="ECO:0000313" key="2">
    <source>
        <dbReference type="Proteomes" id="UP000819052"/>
    </source>
</evidence>
<protein>
    <submittedName>
        <fullName evidence="1">Uncharacterized protein</fullName>
    </submittedName>
</protein>
<dbReference type="InterPro" id="IPR046732">
    <property type="entry name" value="DUF6624"/>
</dbReference>
<dbReference type="Pfam" id="PF20329">
    <property type="entry name" value="DUF6624"/>
    <property type="match status" value="1"/>
</dbReference>
<proteinExistence type="predicted"/>
<keyword evidence="2" id="KW-1185">Reference proteome</keyword>
<name>A0ABX0M2E2_9BURK</name>
<reference evidence="1 2" key="1">
    <citation type="submission" date="2019-09" db="EMBL/GenBank/DDBJ databases">
        <title>Taxonomy of Antarctic Massilia spp.: description of Massilia rubra sp. nov., Massilia aquatica sp. nov., Massilia mucilaginosa sp. nov., Massilia frigida sp. nov. isolated from streams, lakes and regoliths.</title>
        <authorList>
            <person name="Holochova P."/>
            <person name="Sedlacek I."/>
            <person name="Kralova S."/>
            <person name="Maslanova I."/>
            <person name="Busse H.-J."/>
            <person name="Stankova E."/>
            <person name="Vrbovska V."/>
            <person name="Kovarovic V."/>
            <person name="Bartak M."/>
            <person name="Svec P."/>
            <person name="Pantucek R."/>
        </authorList>
    </citation>
    <scope>NUCLEOTIDE SEQUENCE [LARGE SCALE GENOMIC DNA]</scope>
    <source>
        <strain evidence="1 2">CCM 8693</strain>
    </source>
</reference>